<evidence type="ECO:0000256" key="15">
    <source>
        <dbReference type="SAM" id="MobiDB-lite"/>
    </source>
</evidence>
<organism evidence="16">
    <name type="scientific">Trypanosoma carassii</name>
    <dbReference type="NCBI Taxonomy" id="38249"/>
    <lineage>
        <taxon>Eukaryota</taxon>
        <taxon>Discoba</taxon>
        <taxon>Euglenozoa</taxon>
        <taxon>Kinetoplastea</taxon>
        <taxon>Metakinetoplastina</taxon>
        <taxon>Trypanosomatida</taxon>
        <taxon>Trypanosomatidae</taxon>
        <taxon>Trypanosoma</taxon>
    </lineage>
</organism>
<dbReference type="PROSITE" id="PS00805">
    <property type="entry name" value="CALRETICULIN_REPEAT"/>
    <property type="match status" value="1"/>
</dbReference>
<evidence type="ECO:0000256" key="11">
    <source>
        <dbReference type="PIRNR" id="PIRNR002356"/>
    </source>
</evidence>
<evidence type="ECO:0000256" key="3">
    <source>
        <dbReference type="ARBA" id="ARBA00022723"/>
    </source>
</evidence>
<feature type="region of interest" description="Disordered" evidence="15">
    <location>
        <begin position="371"/>
        <end position="397"/>
    </location>
</feature>
<dbReference type="InterPro" id="IPR018124">
    <property type="entry name" value="Calret/calnex_CS"/>
</dbReference>
<dbReference type="SUPFAM" id="SSF49899">
    <property type="entry name" value="Concanavalin A-like lectins/glucanases"/>
    <property type="match status" value="1"/>
</dbReference>
<keyword evidence="6" id="KW-0677">Repeat</keyword>
<dbReference type="AlphaFoldDB" id="C8CIJ1"/>
<keyword evidence="8" id="KW-0862">Zinc</keyword>
<dbReference type="GO" id="GO:0005509">
    <property type="term" value="F:calcium ion binding"/>
    <property type="evidence" value="ECO:0007669"/>
    <property type="project" value="InterPro"/>
</dbReference>
<comment type="similarity">
    <text evidence="2 11 14">Belongs to the calreticulin family.</text>
</comment>
<evidence type="ECO:0000256" key="8">
    <source>
        <dbReference type="ARBA" id="ARBA00022833"/>
    </source>
</evidence>
<dbReference type="GO" id="GO:0030246">
    <property type="term" value="F:carbohydrate binding"/>
    <property type="evidence" value="ECO:0007669"/>
    <property type="project" value="UniProtKB-KW"/>
</dbReference>
<keyword evidence="7 11" id="KW-0256">Endoplasmic reticulum</keyword>
<evidence type="ECO:0000256" key="9">
    <source>
        <dbReference type="ARBA" id="ARBA00022837"/>
    </source>
</evidence>
<feature type="signal peptide" evidence="14">
    <location>
        <begin position="1"/>
        <end position="22"/>
    </location>
</feature>
<evidence type="ECO:0000256" key="14">
    <source>
        <dbReference type="RuleBase" id="RU362126"/>
    </source>
</evidence>
<dbReference type="PROSITE" id="PS00803">
    <property type="entry name" value="CALRETICULIN_1"/>
    <property type="match status" value="1"/>
</dbReference>
<feature type="chain" id="PRO_5005125843" description="Calreticulin" evidence="14">
    <location>
        <begin position="23"/>
        <end position="397"/>
    </location>
</feature>
<dbReference type="PANTHER" id="PTHR11073">
    <property type="entry name" value="CALRETICULIN AND CALNEXIN"/>
    <property type="match status" value="1"/>
</dbReference>
<evidence type="ECO:0000256" key="2">
    <source>
        <dbReference type="ARBA" id="ARBA00010983"/>
    </source>
</evidence>
<evidence type="ECO:0000256" key="4">
    <source>
        <dbReference type="ARBA" id="ARBA00022729"/>
    </source>
</evidence>
<dbReference type="GO" id="GO:0005789">
    <property type="term" value="C:endoplasmic reticulum membrane"/>
    <property type="evidence" value="ECO:0007669"/>
    <property type="project" value="TreeGrafter"/>
</dbReference>
<keyword evidence="5" id="KW-0430">Lectin</keyword>
<dbReference type="EMBL" id="GQ406204">
    <property type="protein sequence ID" value="ACV30040.1"/>
    <property type="molecule type" value="mRNA"/>
</dbReference>
<feature type="binding site" evidence="12">
    <location>
        <position position="111"/>
    </location>
    <ligand>
        <name>an alpha-D-glucoside</name>
        <dbReference type="ChEBI" id="CHEBI:22390"/>
    </ligand>
</feature>
<evidence type="ECO:0000256" key="12">
    <source>
        <dbReference type="PIRSR" id="PIRSR002356-1"/>
    </source>
</evidence>
<reference evidence="16" key="1">
    <citation type="submission" date="2009-07" db="EMBL/GenBank/DDBJ databases">
        <authorList>
            <person name="Oladiran A.A."/>
            <person name="Belosevic M."/>
        </authorList>
    </citation>
    <scope>NUCLEOTIDE SEQUENCE</scope>
</reference>
<evidence type="ECO:0000256" key="13">
    <source>
        <dbReference type="PIRSR" id="PIRSR002356-3"/>
    </source>
</evidence>
<dbReference type="PANTHER" id="PTHR11073:SF2">
    <property type="entry name" value="CALRETICULIN"/>
    <property type="match status" value="1"/>
</dbReference>
<name>C8CIJ1_9TRYP</name>
<dbReference type="PRINTS" id="PR00626">
    <property type="entry name" value="CALRETICULIN"/>
</dbReference>
<evidence type="ECO:0000256" key="10">
    <source>
        <dbReference type="ARBA" id="ARBA00023186"/>
    </source>
</evidence>
<dbReference type="InterPro" id="IPR001580">
    <property type="entry name" value="Calret/calnex"/>
</dbReference>
<feature type="compositionally biased region" description="Basic and acidic residues" evidence="15">
    <location>
        <begin position="206"/>
        <end position="217"/>
    </location>
</feature>
<reference evidence="16" key="2">
    <citation type="journal article" date="2010" name="Dev. Comp. Immunol.">
        <title>Trypanosoma carassii calreticulin binds host complement component C1q and inhibits classical complement pathway-mediated lysis.</title>
        <authorList>
            <person name="Oladiran A."/>
            <person name="Belosevic M."/>
        </authorList>
    </citation>
    <scope>NUCLEOTIDE SEQUENCE</scope>
</reference>
<keyword evidence="10 11" id="KW-0143">Chaperone</keyword>
<feature type="binding site" evidence="12">
    <location>
        <position position="318"/>
    </location>
    <ligand>
        <name>an alpha-D-glucoside</name>
        <dbReference type="ChEBI" id="CHEBI:22390"/>
    </ligand>
</feature>
<sequence length="397" mass="44520">MRASLLLIALVGFAAVLTTVSATVLFHEDFKSIDKWISSAHRDDYGAIGHSAGKFYADAEKDKGLQLTQDARFYAVSAKLPTPITNDKKEFVVSFSVKHEQGLKCGGGYIKLLPTLDPKDFHGDSKYWLMFGPDRCGYDNNKVHIILNHDGTNHQWKKKVAFPDDKLTHVYTLRISSDDSYELYVDEELKEKGSLQDDWPIVQPKEISDATDKKPEDWVDEPTMADPEDKKPEDWDSEPQTIPDAEAKKPEDWDDAEDGEWEAPMIPNPKSKGPWHPKQIPNPAYKGPWEARMIPNPDYKPIPDLYKIPEALEYVGIDVWQVESGSIFNNIIIGDDVKEVLEIVKGTYGASKKAESDAFEAFKKAEDAAAKAEEANTATEVTIDNGDTKDAEEEGDL</sequence>
<dbReference type="GO" id="GO:0005788">
    <property type="term" value="C:endoplasmic reticulum lumen"/>
    <property type="evidence" value="ECO:0007669"/>
    <property type="project" value="UniProtKB-SubCell"/>
</dbReference>
<evidence type="ECO:0000256" key="1">
    <source>
        <dbReference type="ARBA" id="ARBA00004319"/>
    </source>
</evidence>
<protein>
    <recommendedName>
        <fullName evidence="11">Calreticulin</fullName>
    </recommendedName>
</protein>
<keyword evidence="4 14" id="KW-0732">Signal</keyword>
<evidence type="ECO:0000256" key="7">
    <source>
        <dbReference type="ARBA" id="ARBA00022824"/>
    </source>
</evidence>
<dbReference type="Pfam" id="PF00262">
    <property type="entry name" value="Calreticulin"/>
    <property type="match status" value="1"/>
</dbReference>
<dbReference type="Gene3D" id="2.60.120.200">
    <property type="match status" value="1"/>
</dbReference>
<dbReference type="GO" id="GO:0051082">
    <property type="term" value="F:unfolded protein binding"/>
    <property type="evidence" value="ECO:0007669"/>
    <property type="project" value="InterPro"/>
</dbReference>
<feature type="compositionally biased region" description="Acidic residues" evidence="15">
    <location>
        <begin position="252"/>
        <end position="261"/>
    </location>
</feature>
<dbReference type="GO" id="GO:0036503">
    <property type="term" value="P:ERAD pathway"/>
    <property type="evidence" value="ECO:0007669"/>
    <property type="project" value="TreeGrafter"/>
</dbReference>
<evidence type="ECO:0000256" key="5">
    <source>
        <dbReference type="ARBA" id="ARBA00022734"/>
    </source>
</evidence>
<dbReference type="InterPro" id="IPR009033">
    <property type="entry name" value="Calreticulin/calnexin_P_dom_sf"/>
</dbReference>
<keyword evidence="9" id="KW-0106">Calcium</keyword>
<dbReference type="PROSITE" id="PS00804">
    <property type="entry name" value="CALRETICULIN_2"/>
    <property type="match status" value="1"/>
</dbReference>
<dbReference type="GO" id="GO:0006457">
    <property type="term" value="P:protein folding"/>
    <property type="evidence" value="ECO:0007669"/>
    <property type="project" value="InterPro"/>
</dbReference>
<dbReference type="Gene3D" id="2.10.250.10">
    <property type="entry name" value="Calreticulin/calnexin, P domain"/>
    <property type="match status" value="1"/>
</dbReference>
<feature type="binding site" evidence="12">
    <location>
        <position position="109"/>
    </location>
    <ligand>
        <name>an alpha-D-glucoside</name>
        <dbReference type="ChEBI" id="CHEBI:22390"/>
    </ligand>
</feature>
<feature type="binding site" evidence="12">
    <location>
        <position position="134"/>
    </location>
    <ligand>
        <name>an alpha-D-glucoside</name>
        <dbReference type="ChEBI" id="CHEBI:22390"/>
    </ligand>
</feature>
<dbReference type="SUPFAM" id="SSF63887">
    <property type="entry name" value="P-domain of calnexin/calreticulin"/>
    <property type="match status" value="1"/>
</dbReference>
<comment type="subcellular location">
    <subcellularLocation>
        <location evidence="1 11">Endoplasmic reticulum lumen</location>
    </subcellularLocation>
</comment>
<feature type="disulfide bond" evidence="13">
    <location>
        <begin position="105"/>
        <end position="136"/>
    </location>
</feature>
<accession>C8CIJ1</accession>
<feature type="region of interest" description="Disordered" evidence="15">
    <location>
        <begin position="195"/>
        <end position="278"/>
    </location>
</feature>
<keyword evidence="13" id="KW-1015">Disulfide bond</keyword>
<keyword evidence="3" id="KW-0479">Metal-binding</keyword>
<feature type="binding site" evidence="12">
    <location>
        <position position="127"/>
    </location>
    <ligand>
        <name>an alpha-D-glucoside</name>
        <dbReference type="ChEBI" id="CHEBI:22390"/>
    </ligand>
</feature>
<dbReference type="FunFam" id="2.10.250.10:FF:000002">
    <property type="entry name" value="Calreticulin"/>
    <property type="match status" value="1"/>
</dbReference>
<dbReference type="PIRSF" id="PIRSF002356">
    <property type="entry name" value="Calreticulin"/>
    <property type="match status" value="1"/>
</dbReference>
<evidence type="ECO:0000256" key="6">
    <source>
        <dbReference type="ARBA" id="ARBA00022737"/>
    </source>
</evidence>
<dbReference type="InterPro" id="IPR009169">
    <property type="entry name" value="Calreticulin"/>
</dbReference>
<dbReference type="InterPro" id="IPR013320">
    <property type="entry name" value="ConA-like_dom_sf"/>
</dbReference>
<proteinExistence type="evidence at transcript level"/>
<evidence type="ECO:0000313" key="16">
    <source>
        <dbReference type="EMBL" id="ACV30040.1"/>
    </source>
</evidence>